<name>A0A521DBI5_9RHOB</name>
<feature type="active site" description="Proton acceptor" evidence="5">
    <location>
        <position position="97"/>
    </location>
</feature>
<dbReference type="UniPathway" id="UPA00124"/>
<evidence type="ECO:0000256" key="4">
    <source>
        <dbReference type="ARBA" id="ARBA00019595"/>
    </source>
</evidence>
<evidence type="ECO:0000256" key="5">
    <source>
        <dbReference type="PIRSR" id="PIRSR600888-1"/>
    </source>
</evidence>
<evidence type="ECO:0000256" key="1">
    <source>
        <dbReference type="ARBA" id="ARBA00001298"/>
    </source>
</evidence>
<accession>A0A521DBI5</accession>
<comment type="catalytic activity">
    <reaction evidence="1 7">
        <text>dTDP-4-dehydro-6-deoxy-alpha-D-glucose = dTDP-4-dehydro-beta-L-rhamnose</text>
        <dbReference type="Rhea" id="RHEA:16969"/>
        <dbReference type="ChEBI" id="CHEBI:57649"/>
        <dbReference type="ChEBI" id="CHEBI:62830"/>
        <dbReference type="EC" id="5.1.3.13"/>
    </reaction>
</comment>
<feature type="site" description="Participates in a stacking interaction with the thymidine ring of dTDP-4-oxo-6-deoxyglucose" evidence="6">
    <location>
        <position position="173"/>
    </location>
</feature>
<comment type="pathway">
    <text evidence="7">Carbohydrate biosynthesis; dTDP-L-rhamnose biosynthesis.</text>
</comment>
<reference evidence="8 9" key="1">
    <citation type="submission" date="2017-05" db="EMBL/GenBank/DDBJ databases">
        <authorList>
            <person name="Varghese N."/>
            <person name="Submissions S."/>
        </authorList>
    </citation>
    <scope>NUCLEOTIDE SEQUENCE [LARGE SCALE GENOMIC DNA]</scope>
    <source>
        <strain evidence="8 9">DSM 100094</strain>
    </source>
</reference>
<feature type="active site" description="Proton donor" evidence="5">
    <location>
        <position position="167"/>
    </location>
</feature>
<evidence type="ECO:0000256" key="2">
    <source>
        <dbReference type="ARBA" id="ARBA00001997"/>
    </source>
</evidence>
<protein>
    <recommendedName>
        <fullName evidence="4 7">dTDP-4-dehydrorhamnose 3,5-epimerase</fullName>
        <ecNumber evidence="3 7">5.1.3.13</ecNumber>
    </recommendedName>
    <alternativeName>
        <fullName evidence="7">Thymidine diphospho-4-keto-rhamnose 3,5-epimerase</fullName>
    </alternativeName>
</protein>
<dbReference type="Pfam" id="PF00908">
    <property type="entry name" value="dTDP_sugar_isom"/>
    <property type="match status" value="1"/>
</dbReference>
<proteinExistence type="inferred from homology"/>
<dbReference type="PANTHER" id="PTHR21047">
    <property type="entry name" value="DTDP-6-DEOXY-D-GLUCOSE-3,5 EPIMERASE"/>
    <property type="match status" value="1"/>
</dbReference>
<dbReference type="NCBIfam" id="TIGR01221">
    <property type="entry name" value="rmlC"/>
    <property type="match status" value="1"/>
</dbReference>
<dbReference type="InterPro" id="IPR014710">
    <property type="entry name" value="RmlC-like_jellyroll"/>
</dbReference>
<comment type="similarity">
    <text evidence="7">Belongs to the dTDP-4-dehydrorhamnose 3,5-epimerase family.</text>
</comment>
<dbReference type="InterPro" id="IPR011051">
    <property type="entry name" value="RmlC_Cupin_sf"/>
</dbReference>
<dbReference type="AlphaFoldDB" id="A0A521DBI5"/>
<dbReference type="GO" id="GO:0005829">
    <property type="term" value="C:cytosol"/>
    <property type="evidence" value="ECO:0007669"/>
    <property type="project" value="TreeGrafter"/>
</dbReference>
<dbReference type="PANTHER" id="PTHR21047:SF2">
    <property type="entry name" value="THYMIDINE DIPHOSPHO-4-KETO-RHAMNOSE 3,5-EPIMERASE"/>
    <property type="match status" value="1"/>
</dbReference>
<evidence type="ECO:0000256" key="6">
    <source>
        <dbReference type="PIRSR" id="PIRSR600888-3"/>
    </source>
</evidence>
<comment type="subunit">
    <text evidence="7">Homodimer.</text>
</comment>
<evidence type="ECO:0000256" key="7">
    <source>
        <dbReference type="RuleBase" id="RU364069"/>
    </source>
</evidence>
<evidence type="ECO:0000313" key="8">
    <source>
        <dbReference type="EMBL" id="SMO69134.1"/>
    </source>
</evidence>
<dbReference type="Proteomes" id="UP000319014">
    <property type="component" value="Unassembled WGS sequence"/>
</dbReference>
<dbReference type="EMBL" id="FXTK01000007">
    <property type="protein sequence ID" value="SMO69134.1"/>
    <property type="molecule type" value="Genomic_DNA"/>
</dbReference>
<dbReference type="CDD" id="cd00438">
    <property type="entry name" value="cupin_RmlC"/>
    <property type="match status" value="1"/>
</dbReference>
<dbReference type="EC" id="5.1.3.13" evidence="3 7"/>
<evidence type="ECO:0000256" key="3">
    <source>
        <dbReference type="ARBA" id="ARBA00012098"/>
    </source>
</evidence>
<gene>
    <name evidence="8" type="ORF">SAMN06265221_10788</name>
</gene>
<keyword evidence="7" id="KW-0413">Isomerase</keyword>
<dbReference type="GO" id="GO:0008830">
    <property type="term" value="F:dTDP-4-dehydrorhamnose 3,5-epimerase activity"/>
    <property type="evidence" value="ECO:0007669"/>
    <property type="project" value="UniProtKB-UniRule"/>
</dbReference>
<dbReference type="GO" id="GO:0000271">
    <property type="term" value="P:polysaccharide biosynthetic process"/>
    <property type="evidence" value="ECO:0007669"/>
    <property type="project" value="TreeGrafter"/>
</dbReference>
<dbReference type="SUPFAM" id="SSF51182">
    <property type="entry name" value="RmlC-like cupins"/>
    <property type="match status" value="1"/>
</dbReference>
<comment type="function">
    <text evidence="2 7">Catalyzes the epimerization of the C3' and C5'positions of dTDP-6-deoxy-D-xylo-4-hexulose, forming dTDP-6-deoxy-L-lyxo-4-hexulose.</text>
</comment>
<keyword evidence="9" id="KW-1185">Reference proteome</keyword>
<evidence type="ECO:0000313" key="9">
    <source>
        <dbReference type="Proteomes" id="UP000319014"/>
    </source>
</evidence>
<dbReference type="InterPro" id="IPR000888">
    <property type="entry name" value="RmlC-like"/>
</dbReference>
<dbReference type="GO" id="GO:0019305">
    <property type="term" value="P:dTDP-rhamnose biosynthetic process"/>
    <property type="evidence" value="ECO:0007669"/>
    <property type="project" value="UniProtKB-UniRule"/>
</dbReference>
<organism evidence="8 9">
    <name type="scientific">Paracoccus laeviglucosivorans</name>
    <dbReference type="NCBI Taxonomy" id="1197861"/>
    <lineage>
        <taxon>Bacteria</taxon>
        <taxon>Pseudomonadati</taxon>
        <taxon>Pseudomonadota</taxon>
        <taxon>Alphaproteobacteria</taxon>
        <taxon>Rhodobacterales</taxon>
        <taxon>Paracoccaceae</taxon>
        <taxon>Paracoccus</taxon>
    </lineage>
</organism>
<dbReference type="Gene3D" id="2.60.120.10">
    <property type="entry name" value="Jelly Rolls"/>
    <property type="match status" value="1"/>
</dbReference>
<sequence>MSLDRDDLTRLAGGLCGAETSAIRVLRAVNGHGYMQIEKTSLPGVLIIVPRRHGDARGFFSESWNDKTLRDSGLELPEFVQDNHSMSAAAGTLRGLHFQSPPHAQGKLVRCGRGRLFDVAVDIRKGSPTYGQWVGEELSFENGRQLWVPAGFLHGFVTREADTEICYKCTDHYAPDCDGAVAWNTIGIDWGLTGEPLLSAKDAIAPALADFDSPFDYEGPFDYEANI</sequence>